<protein>
    <submittedName>
        <fullName evidence="1">Uncharacterized protein</fullName>
    </submittedName>
</protein>
<dbReference type="OrthoDB" id="10368271at2759"/>
<proteinExistence type="predicted"/>
<reference evidence="1" key="1">
    <citation type="submission" date="2014-02" db="EMBL/GenBank/DDBJ databases">
        <title>The Genome Sequence of Trichophyton rubrum (morphotype fischeri) CBS 288.86.</title>
        <authorList>
            <consortium name="The Broad Institute Genomics Platform"/>
            <person name="Cuomo C.A."/>
            <person name="White T.C."/>
            <person name="Graser Y."/>
            <person name="Martinez-Rossi N."/>
            <person name="Heitman J."/>
            <person name="Young S.K."/>
            <person name="Zeng Q."/>
            <person name="Gargeya S."/>
            <person name="Abouelleil A."/>
            <person name="Alvarado L."/>
            <person name="Chapman S.B."/>
            <person name="Gainer-Dewar J."/>
            <person name="Goldberg J."/>
            <person name="Griggs A."/>
            <person name="Gujja S."/>
            <person name="Hansen M."/>
            <person name="Howarth C."/>
            <person name="Imamovic A."/>
            <person name="Larimer J."/>
            <person name="Martinez D."/>
            <person name="Murphy C."/>
            <person name="Pearson M.D."/>
            <person name="Persinoti G."/>
            <person name="Poon T."/>
            <person name="Priest M."/>
            <person name="Roberts A.D."/>
            <person name="Saif S."/>
            <person name="Shea T.D."/>
            <person name="Sykes S.N."/>
            <person name="Wortman J."/>
            <person name="Nusbaum C."/>
            <person name="Birren B."/>
        </authorList>
    </citation>
    <scope>NUCLEOTIDE SEQUENCE [LARGE SCALE GENOMIC DNA]</scope>
    <source>
        <strain evidence="1">CBS 288.86</strain>
    </source>
</reference>
<evidence type="ECO:0000313" key="1">
    <source>
        <dbReference type="EMBL" id="EZF50207.1"/>
    </source>
</evidence>
<dbReference type="EMBL" id="KK207889">
    <property type="protein sequence ID" value="EZF50207.1"/>
    <property type="molecule type" value="Genomic_DNA"/>
</dbReference>
<organism evidence="1">
    <name type="scientific">Trichophyton rubrum CBS 288.86</name>
    <dbReference type="NCBI Taxonomy" id="1215330"/>
    <lineage>
        <taxon>Eukaryota</taxon>
        <taxon>Fungi</taxon>
        <taxon>Dikarya</taxon>
        <taxon>Ascomycota</taxon>
        <taxon>Pezizomycotina</taxon>
        <taxon>Eurotiomycetes</taxon>
        <taxon>Eurotiomycetidae</taxon>
        <taxon>Onygenales</taxon>
        <taxon>Arthrodermataceae</taxon>
        <taxon>Trichophyton</taxon>
    </lineage>
</organism>
<sequence>MGCSFQQLPVDHPTIQEMPISFEGFGEALYCANADDVELFFIKNSAHRTGATLSLALFSWSALSKEKDRIDESRRAEEDKKVIMERQERWDQMTWIERFLKAAITDVGVPFPIKVLLKLLTPEFNKLKRL</sequence>
<dbReference type="AlphaFoldDB" id="A0A022VVD7"/>
<dbReference type="Proteomes" id="UP000023758">
    <property type="component" value="Unassembled WGS sequence"/>
</dbReference>
<dbReference type="HOGENOM" id="CLU_1939620_0_0_1"/>
<accession>A0A022VVD7</accession>
<gene>
    <name evidence="1" type="ORF">H103_06308</name>
</gene>
<name>A0A022VVD7_TRIRU</name>